<dbReference type="AlphaFoldDB" id="A0A0S2DM41"/>
<organism evidence="1 2">
    <name type="scientific">Lysobacter enzymogenes</name>
    <dbReference type="NCBI Taxonomy" id="69"/>
    <lineage>
        <taxon>Bacteria</taxon>
        <taxon>Pseudomonadati</taxon>
        <taxon>Pseudomonadota</taxon>
        <taxon>Gammaproteobacteria</taxon>
        <taxon>Lysobacterales</taxon>
        <taxon>Lysobacteraceae</taxon>
        <taxon>Lysobacter</taxon>
    </lineage>
</organism>
<dbReference type="EMBL" id="CP013140">
    <property type="protein sequence ID" value="ALN59616.1"/>
    <property type="molecule type" value="Genomic_DNA"/>
</dbReference>
<dbReference type="PATRIC" id="fig|69.6.peg.4213"/>
<evidence type="ECO:0000313" key="1">
    <source>
        <dbReference type="EMBL" id="ALN59616.1"/>
    </source>
</evidence>
<gene>
    <name evidence="1" type="ORF">GLE_4275</name>
</gene>
<dbReference type="KEGG" id="lez:GLE_4275"/>
<dbReference type="Proteomes" id="UP000061569">
    <property type="component" value="Chromosome"/>
</dbReference>
<reference evidence="1 2" key="1">
    <citation type="submission" date="2015-11" db="EMBL/GenBank/DDBJ databases">
        <title>Genome sequences of Lysobacter enzymogenes strain C3 and Lysobacter antibioticus ATCC 29479.</title>
        <authorList>
            <person name="Kobayashi D.Y."/>
        </authorList>
    </citation>
    <scope>NUCLEOTIDE SEQUENCE [LARGE SCALE GENOMIC DNA]</scope>
    <source>
        <strain evidence="1 2">C3</strain>
    </source>
</reference>
<evidence type="ECO:0000313" key="2">
    <source>
        <dbReference type="Proteomes" id="UP000061569"/>
    </source>
</evidence>
<proteinExistence type="predicted"/>
<sequence>MAGDSPQVFMVFADEPVELVHALLHVDSGIGPSKGVT</sequence>
<protein>
    <submittedName>
        <fullName evidence="1">Uncharacterized protein</fullName>
    </submittedName>
</protein>
<name>A0A0S2DM41_LYSEN</name>
<accession>A0A0S2DM41</accession>